<feature type="DNA-binding region" description="OmpR/PhoB-type" evidence="2">
    <location>
        <begin position="10"/>
        <end position="108"/>
    </location>
</feature>
<dbReference type="InterPro" id="IPR016032">
    <property type="entry name" value="Sig_transdc_resp-reg_C-effctor"/>
</dbReference>
<reference evidence="5" key="1">
    <citation type="submission" date="2016-10" db="EMBL/GenBank/DDBJ databases">
        <authorList>
            <person name="Varghese N."/>
            <person name="Submissions S."/>
        </authorList>
    </citation>
    <scope>NUCLEOTIDE SEQUENCE [LARGE SCALE GENOMIC DNA]</scope>
    <source>
        <strain evidence="5">CCM 7469</strain>
    </source>
</reference>
<dbReference type="SUPFAM" id="SSF46894">
    <property type="entry name" value="C-terminal effector domain of the bipartite response regulators"/>
    <property type="match status" value="1"/>
</dbReference>
<dbReference type="SMART" id="SM00862">
    <property type="entry name" value="Trans_reg_C"/>
    <property type="match status" value="1"/>
</dbReference>
<dbReference type="PANTHER" id="PTHR47691:SF3">
    <property type="entry name" value="HTH-TYPE TRANSCRIPTIONAL REGULATOR RV0890C-RELATED"/>
    <property type="match status" value="1"/>
</dbReference>
<dbReference type="InterPro" id="IPR001867">
    <property type="entry name" value="OmpR/PhoB-type_DNA-bd"/>
</dbReference>
<dbReference type="Proteomes" id="UP000199636">
    <property type="component" value="Unassembled WGS sequence"/>
</dbReference>
<dbReference type="AlphaFoldDB" id="A0A1G8L9F3"/>
<evidence type="ECO:0000313" key="4">
    <source>
        <dbReference type="EMBL" id="SDI52319.1"/>
    </source>
</evidence>
<proteinExistence type="predicted"/>
<name>A0A1G8L9F3_9PSED</name>
<dbReference type="GO" id="GO:0000160">
    <property type="term" value="P:phosphorelay signal transduction system"/>
    <property type="evidence" value="ECO:0007669"/>
    <property type="project" value="InterPro"/>
</dbReference>
<dbReference type="OrthoDB" id="9811542at2"/>
<evidence type="ECO:0000256" key="1">
    <source>
        <dbReference type="ARBA" id="ARBA00023125"/>
    </source>
</evidence>
<dbReference type="PROSITE" id="PS51755">
    <property type="entry name" value="OMPR_PHOB"/>
    <property type="match status" value="1"/>
</dbReference>
<evidence type="ECO:0000259" key="3">
    <source>
        <dbReference type="PROSITE" id="PS51755"/>
    </source>
</evidence>
<dbReference type="CDD" id="cd00383">
    <property type="entry name" value="trans_reg_C"/>
    <property type="match status" value="1"/>
</dbReference>
<accession>A0A1G8L9F3</accession>
<feature type="domain" description="OmpR/PhoB-type" evidence="3">
    <location>
        <begin position="10"/>
        <end position="108"/>
    </location>
</feature>
<dbReference type="Gene3D" id="1.10.10.10">
    <property type="entry name" value="Winged helix-like DNA-binding domain superfamily/Winged helix DNA-binding domain"/>
    <property type="match status" value="1"/>
</dbReference>
<keyword evidence="1 2" id="KW-0238">DNA-binding</keyword>
<keyword evidence="5" id="KW-1185">Reference proteome</keyword>
<evidence type="ECO:0000313" key="5">
    <source>
        <dbReference type="Proteomes" id="UP000199636"/>
    </source>
</evidence>
<dbReference type="Pfam" id="PF00486">
    <property type="entry name" value="Trans_reg_C"/>
    <property type="match status" value="1"/>
</dbReference>
<gene>
    <name evidence="4" type="ORF">SAMN05216272_11133</name>
</gene>
<dbReference type="InterPro" id="IPR027417">
    <property type="entry name" value="P-loop_NTPase"/>
</dbReference>
<dbReference type="GO" id="GO:0006355">
    <property type="term" value="P:regulation of DNA-templated transcription"/>
    <property type="evidence" value="ECO:0007669"/>
    <property type="project" value="InterPro"/>
</dbReference>
<dbReference type="PANTHER" id="PTHR47691">
    <property type="entry name" value="REGULATOR-RELATED"/>
    <property type="match status" value="1"/>
</dbReference>
<dbReference type="RefSeq" id="WP_090266555.1">
    <property type="nucleotide sequence ID" value="NZ_FNDS01000011.1"/>
</dbReference>
<sequence>MNPIIQQHAETVLQFGDFQFHPYKRLLLQGERPVRIGSRALDILQVLIARPGEIIAKEAIIAQVWGDTVVEEINLRVHIAALRRALGEGRTGERYIANVPLRGYGFVGMVETQVLAAGQALVSPVTPEGRLPVMLMGLVGRDSLIRRLLAQLPHTRLLTLVAPGGMGKTSLAIHACERLAERYRRIGFLDLSSEAQGTSLVERLAGFCGTDTSASALCLLDNCEHLAGACAGAVEQALRQSPGLTILATSREPLHAEGEHVLRLPPLDLPEHNELSLAEALKYSAVQLFVLRAREVCYPLRLKPAQVPTIIEICRRLDGIPLALEIAARQVDILGLDGLMALLDSPVHLGMPGRRTAPARQQSLRATYDWSFSLLSAAEQQCLRLLARLGSAFSLEAAVDALGGSLLCQDCRFAAVCRLADKSLLQVEQGANGVRFRIPNTARTYMLEMPPLSLPGVAIPAA</sequence>
<protein>
    <submittedName>
        <fullName evidence="4">Predicted ATPase</fullName>
    </submittedName>
</protein>
<dbReference type="InterPro" id="IPR036388">
    <property type="entry name" value="WH-like_DNA-bd_sf"/>
</dbReference>
<dbReference type="Gene3D" id="3.40.50.300">
    <property type="entry name" value="P-loop containing nucleotide triphosphate hydrolases"/>
    <property type="match status" value="1"/>
</dbReference>
<dbReference type="SUPFAM" id="SSF52540">
    <property type="entry name" value="P-loop containing nucleoside triphosphate hydrolases"/>
    <property type="match status" value="1"/>
</dbReference>
<organism evidence="4 5">
    <name type="scientific">Pseudomonas panipatensis</name>
    <dbReference type="NCBI Taxonomy" id="428992"/>
    <lineage>
        <taxon>Bacteria</taxon>
        <taxon>Pseudomonadati</taxon>
        <taxon>Pseudomonadota</taxon>
        <taxon>Gammaproteobacteria</taxon>
        <taxon>Pseudomonadales</taxon>
        <taxon>Pseudomonadaceae</taxon>
        <taxon>Pseudomonas</taxon>
    </lineage>
</organism>
<dbReference type="GO" id="GO:0003677">
    <property type="term" value="F:DNA binding"/>
    <property type="evidence" value="ECO:0007669"/>
    <property type="project" value="UniProtKB-UniRule"/>
</dbReference>
<evidence type="ECO:0000256" key="2">
    <source>
        <dbReference type="PROSITE-ProRule" id="PRU01091"/>
    </source>
</evidence>
<dbReference type="STRING" id="428992.SAMN05216272_11133"/>
<dbReference type="EMBL" id="FNDS01000011">
    <property type="protein sequence ID" value="SDI52319.1"/>
    <property type="molecule type" value="Genomic_DNA"/>
</dbReference>